<accession>A0A811S963</accession>
<reference evidence="1" key="1">
    <citation type="submission" date="2020-10" db="EMBL/GenBank/DDBJ databases">
        <authorList>
            <person name="Han B."/>
            <person name="Lu T."/>
            <person name="Zhao Q."/>
            <person name="Huang X."/>
            <person name="Zhao Y."/>
        </authorList>
    </citation>
    <scope>NUCLEOTIDE SEQUENCE</scope>
</reference>
<sequence>MNAASAPFLSVVEPNAEMSIVEANLANAVLAIDACPSTAKPSIRDIHLALRNQFGHRTSPIHVACFHADFVIQFATREDRYLADPGGNRH</sequence>
<dbReference type="EMBL" id="CAJGYO010000018">
    <property type="protein sequence ID" value="CAD6337843.1"/>
    <property type="molecule type" value="Genomic_DNA"/>
</dbReference>
<evidence type="ECO:0000313" key="1">
    <source>
        <dbReference type="EMBL" id="CAD6337843.1"/>
    </source>
</evidence>
<dbReference type="Proteomes" id="UP000604825">
    <property type="component" value="Unassembled WGS sequence"/>
</dbReference>
<protein>
    <submittedName>
        <fullName evidence="1">Uncharacterized protein</fullName>
    </submittedName>
</protein>
<dbReference type="AlphaFoldDB" id="A0A811S963"/>
<proteinExistence type="predicted"/>
<comment type="caution">
    <text evidence="1">The sequence shown here is derived from an EMBL/GenBank/DDBJ whole genome shotgun (WGS) entry which is preliminary data.</text>
</comment>
<name>A0A811S963_9POAL</name>
<evidence type="ECO:0000313" key="2">
    <source>
        <dbReference type="Proteomes" id="UP000604825"/>
    </source>
</evidence>
<keyword evidence="2" id="KW-1185">Reference proteome</keyword>
<organism evidence="1 2">
    <name type="scientific">Miscanthus lutarioriparius</name>
    <dbReference type="NCBI Taxonomy" id="422564"/>
    <lineage>
        <taxon>Eukaryota</taxon>
        <taxon>Viridiplantae</taxon>
        <taxon>Streptophyta</taxon>
        <taxon>Embryophyta</taxon>
        <taxon>Tracheophyta</taxon>
        <taxon>Spermatophyta</taxon>
        <taxon>Magnoliopsida</taxon>
        <taxon>Liliopsida</taxon>
        <taxon>Poales</taxon>
        <taxon>Poaceae</taxon>
        <taxon>PACMAD clade</taxon>
        <taxon>Panicoideae</taxon>
        <taxon>Andropogonodae</taxon>
        <taxon>Andropogoneae</taxon>
        <taxon>Saccharinae</taxon>
        <taxon>Miscanthus</taxon>
    </lineage>
</organism>
<gene>
    <name evidence="1" type="ORF">NCGR_LOCUS61941</name>
</gene>